<evidence type="ECO:0000313" key="1">
    <source>
        <dbReference type="EMBL" id="KAF4510598.1"/>
    </source>
</evidence>
<reference evidence="1 2" key="1">
    <citation type="journal article" date="2020" name="Genome Biol. Evol.">
        <title>A new high-quality draft genome assembly of the Chinese cordyceps Ophiocordyceps sinensis.</title>
        <authorList>
            <person name="Shu R."/>
            <person name="Zhang J."/>
            <person name="Meng Q."/>
            <person name="Zhang H."/>
            <person name="Zhou G."/>
            <person name="Li M."/>
            <person name="Wu P."/>
            <person name="Zhao Y."/>
            <person name="Chen C."/>
            <person name="Qin Q."/>
        </authorList>
    </citation>
    <scope>NUCLEOTIDE SEQUENCE [LARGE SCALE GENOMIC DNA]</scope>
    <source>
        <strain evidence="1 2">IOZ07</strain>
    </source>
</reference>
<evidence type="ECO:0000313" key="2">
    <source>
        <dbReference type="Proteomes" id="UP000557566"/>
    </source>
</evidence>
<dbReference type="AlphaFoldDB" id="A0A8H4PUM7"/>
<accession>A0A8H4PUM7</accession>
<protein>
    <submittedName>
        <fullName evidence="1">Uncharacterized protein</fullName>
    </submittedName>
</protein>
<proteinExistence type="predicted"/>
<organism evidence="1 2">
    <name type="scientific">Ophiocordyceps sinensis</name>
    <dbReference type="NCBI Taxonomy" id="72228"/>
    <lineage>
        <taxon>Eukaryota</taxon>
        <taxon>Fungi</taxon>
        <taxon>Dikarya</taxon>
        <taxon>Ascomycota</taxon>
        <taxon>Pezizomycotina</taxon>
        <taxon>Sordariomycetes</taxon>
        <taxon>Hypocreomycetidae</taxon>
        <taxon>Hypocreales</taxon>
        <taxon>Ophiocordycipitaceae</taxon>
        <taxon>Ophiocordyceps</taxon>
    </lineage>
</organism>
<gene>
    <name evidence="1" type="ORF">G6O67_002475</name>
</gene>
<dbReference type="EMBL" id="JAAVMX010000003">
    <property type="protein sequence ID" value="KAF4510598.1"/>
    <property type="molecule type" value="Genomic_DNA"/>
</dbReference>
<keyword evidence="2" id="KW-1185">Reference proteome</keyword>
<sequence>MQTEPDYAGSCLPCYHLDGFQPAPLGMSTYVIPNGREEEWFEIAKAGQQLPQFLTTKSLWGKFQPIHEQVNAEWPEMILSIHVTKSQPSSGSGAKDAADWITGAIGTTLHGAAAMMNDISVMLDTGFWMEERVSHLCYTAADLVLVMQWYCQAF</sequence>
<comment type="caution">
    <text evidence="1">The sequence shown here is derived from an EMBL/GenBank/DDBJ whole genome shotgun (WGS) entry which is preliminary data.</text>
</comment>
<dbReference type="Proteomes" id="UP000557566">
    <property type="component" value="Unassembled WGS sequence"/>
</dbReference>
<name>A0A8H4PUM7_9HYPO</name>